<sequence length="464" mass="51972">MDDIKRAVAFYRKAAEEIVDDRDFGLKSNAYSQIGRLMMLQSDCNMAARYYCLSYQTDSARRDTTAMVHSLLYMSMAYQREGRFDDGVSCLYRAVALGEKAKLGLRYDAYHRLSLLLCDSGDYNQAWRYVQYPLRLADYGDRDAVCATAMDICVHTGRIDSARVLCKQLMQSNSAYARRYAANALVKISGMSDQHGSAAKYIDSYVLSSDSVDMLESCLDMSDALPTTERWVVDDEISLLKADLHDSRVVLLGVSSLLGVMTLFLFFANARYGAMRQKHSLGIAKLQNKETDFIVQSGDKMIEASDEIRHLMQKLHESACIREELEAEVAQHKSRLQASMEASSSEAVMRNVRDSRLVGSEAFALAKSRVAVSKPLSQAEWLQAEEELGCILVGFKEALYSAHNISEHEYCICLLVKMGFSNKEIGILICRAANAVSLARKRLYKKLTGRDGTASDFDDLIKSL</sequence>
<dbReference type="Gene3D" id="1.25.40.10">
    <property type="entry name" value="Tetratricopeptide repeat domain"/>
    <property type="match status" value="1"/>
</dbReference>
<feature type="transmembrane region" description="Helical" evidence="2">
    <location>
        <begin position="249"/>
        <end position="268"/>
    </location>
</feature>
<dbReference type="InterPro" id="IPR011990">
    <property type="entry name" value="TPR-like_helical_dom_sf"/>
</dbReference>
<evidence type="ECO:0000256" key="1">
    <source>
        <dbReference type="SAM" id="Coils"/>
    </source>
</evidence>
<organism evidence="3 4">
    <name type="scientific">Marseilla massiliensis</name>
    <dbReference type="NCBI Taxonomy" id="1841864"/>
    <lineage>
        <taxon>Bacteria</taxon>
        <taxon>Pseudomonadati</taxon>
        <taxon>Bacteroidota</taxon>
        <taxon>Bacteroidia</taxon>
        <taxon>Bacteroidales</taxon>
        <taxon>Prevotellaceae</taxon>
        <taxon>Marseilla</taxon>
    </lineage>
</organism>
<evidence type="ECO:0000313" key="3">
    <source>
        <dbReference type="EMBL" id="MBM6661332.1"/>
    </source>
</evidence>
<keyword evidence="1" id="KW-0175">Coiled coil</keyword>
<name>A0A939B4S6_9BACT</name>
<dbReference type="Proteomes" id="UP000764045">
    <property type="component" value="Unassembled WGS sequence"/>
</dbReference>
<proteinExistence type="predicted"/>
<dbReference type="SUPFAM" id="SSF46894">
    <property type="entry name" value="C-terminal effector domain of the bipartite response regulators"/>
    <property type="match status" value="1"/>
</dbReference>
<dbReference type="EMBL" id="JACJJL010000008">
    <property type="protein sequence ID" value="MBM6661332.1"/>
    <property type="molecule type" value="Genomic_DNA"/>
</dbReference>
<dbReference type="AlphaFoldDB" id="A0A939B4S6"/>
<evidence type="ECO:0000256" key="2">
    <source>
        <dbReference type="SAM" id="Phobius"/>
    </source>
</evidence>
<dbReference type="InterPro" id="IPR016032">
    <property type="entry name" value="Sig_transdc_resp-reg_C-effctor"/>
</dbReference>
<keyword evidence="2" id="KW-1133">Transmembrane helix</keyword>
<comment type="caution">
    <text evidence="3">The sequence shown here is derived from an EMBL/GenBank/DDBJ whole genome shotgun (WGS) entry which is preliminary data.</text>
</comment>
<accession>A0A939B4S6</accession>
<keyword evidence="2" id="KW-0812">Transmembrane</keyword>
<gene>
    <name evidence="3" type="ORF">H6B30_06120</name>
</gene>
<keyword evidence="4" id="KW-1185">Reference proteome</keyword>
<reference evidence="3 4" key="1">
    <citation type="journal article" date="2021" name="Sci. Rep.">
        <title>The distribution of antibiotic resistance genes in chicken gut microbiota commensals.</title>
        <authorList>
            <person name="Juricova H."/>
            <person name="Matiasovicova J."/>
            <person name="Kubasova T."/>
            <person name="Cejkova D."/>
            <person name="Rychlik I."/>
        </authorList>
    </citation>
    <scope>NUCLEOTIDE SEQUENCE [LARGE SCALE GENOMIC DNA]</scope>
    <source>
        <strain evidence="3 4">An819</strain>
    </source>
</reference>
<dbReference type="SUPFAM" id="SSF48452">
    <property type="entry name" value="TPR-like"/>
    <property type="match status" value="1"/>
</dbReference>
<keyword evidence="2" id="KW-0472">Membrane</keyword>
<feature type="coiled-coil region" evidence="1">
    <location>
        <begin position="308"/>
        <end position="342"/>
    </location>
</feature>
<dbReference type="GO" id="GO:0003677">
    <property type="term" value="F:DNA binding"/>
    <property type="evidence" value="ECO:0007669"/>
    <property type="project" value="InterPro"/>
</dbReference>
<dbReference type="RefSeq" id="WP_205108930.1">
    <property type="nucleotide sequence ID" value="NZ_JACJJL010000008.1"/>
</dbReference>
<protein>
    <submittedName>
        <fullName evidence="3">Uncharacterized protein</fullName>
    </submittedName>
</protein>
<dbReference type="GO" id="GO:0006355">
    <property type="term" value="P:regulation of DNA-templated transcription"/>
    <property type="evidence" value="ECO:0007669"/>
    <property type="project" value="InterPro"/>
</dbReference>
<evidence type="ECO:0000313" key="4">
    <source>
        <dbReference type="Proteomes" id="UP000764045"/>
    </source>
</evidence>